<protein>
    <submittedName>
        <fullName evidence="3">Uncharacterized protein</fullName>
    </submittedName>
</protein>
<keyword evidence="2" id="KW-0812">Transmembrane</keyword>
<feature type="transmembrane region" description="Helical" evidence="2">
    <location>
        <begin position="32"/>
        <end position="54"/>
    </location>
</feature>
<feature type="region of interest" description="Disordered" evidence="1">
    <location>
        <begin position="1"/>
        <end position="27"/>
    </location>
</feature>
<sequence length="138" mass="15050">MTRPLHKDTRVQRGRSADHRAQERRDASPWRVISVVAAFMSLIPIGLGVAALVANSWRGDHHPSAGAAARADRQPPAPRLLADPERARLRLEAGARRRLERGPIPIDQAMADVAKDGWDEGAAPSTAQVARDHKRVAP</sequence>
<accession>A0ABU3ZXY7</accession>
<dbReference type="Proteomes" id="UP001185984">
    <property type="component" value="Unassembled WGS sequence"/>
</dbReference>
<evidence type="ECO:0000256" key="1">
    <source>
        <dbReference type="SAM" id="MobiDB-lite"/>
    </source>
</evidence>
<keyword evidence="2" id="KW-0472">Membrane</keyword>
<organism evidence="3 4">
    <name type="scientific">Sphingobium naphthae</name>
    <dbReference type="NCBI Taxonomy" id="1886786"/>
    <lineage>
        <taxon>Bacteria</taxon>
        <taxon>Pseudomonadati</taxon>
        <taxon>Pseudomonadota</taxon>
        <taxon>Alphaproteobacteria</taxon>
        <taxon>Sphingomonadales</taxon>
        <taxon>Sphingomonadaceae</taxon>
        <taxon>Sphingobium</taxon>
    </lineage>
</organism>
<evidence type="ECO:0000313" key="4">
    <source>
        <dbReference type="Proteomes" id="UP001185984"/>
    </source>
</evidence>
<reference evidence="4" key="1">
    <citation type="journal article" date="2022" name="J Environ Chem Eng">
        <title>Biodegradation of petroleum oil using a constructed nonpathogenic and heavy metal-tolerant bacterial consortium isolated from marine sponges.</title>
        <authorList>
            <person name="Dechsakulwatana C."/>
            <person name="Rungsihiranrut A."/>
            <person name="Muangchinda C."/>
            <person name="Ningthoujam R."/>
            <person name="Klankeo P."/>
            <person name="Pinyakong O."/>
        </authorList>
    </citation>
    <scope>NUCLEOTIDE SEQUENCE [LARGE SCALE GENOMIC DNA]</scope>
    <source>
        <strain evidence="4">MO2-4</strain>
    </source>
</reference>
<dbReference type="EMBL" id="JAPTHD010000004">
    <property type="protein sequence ID" value="MDV5824391.1"/>
    <property type="molecule type" value="Genomic_DNA"/>
</dbReference>
<name>A0ABU3ZXY7_9SPHN</name>
<comment type="caution">
    <text evidence="3">The sequence shown here is derived from an EMBL/GenBank/DDBJ whole genome shotgun (WGS) entry which is preliminary data.</text>
</comment>
<keyword evidence="4" id="KW-1185">Reference proteome</keyword>
<dbReference type="RefSeq" id="WP_317517133.1">
    <property type="nucleotide sequence ID" value="NZ_JAPTHD010000004.1"/>
</dbReference>
<evidence type="ECO:0000313" key="3">
    <source>
        <dbReference type="EMBL" id="MDV5824391.1"/>
    </source>
</evidence>
<feature type="region of interest" description="Disordered" evidence="1">
    <location>
        <begin position="117"/>
        <end position="138"/>
    </location>
</feature>
<gene>
    <name evidence="3" type="ORF">O0R41_12365</name>
</gene>
<evidence type="ECO:0000256" key="2">
    <source>
        <dbReference type="SAM" id="Phobius"/>
    </source>
</evidence>
<proteinExistence type="predicted"/>
<feature type="region of interest" description="Disordered" evidence="1">
    <location>
        <begin position="58"/>
        <end position="86"/>
    </location>
</feature>
<keyword evidence="2" id="KW-1133">Transmembrane helix</keyword>